<keyword evidence="2" id="KW-1185">Reference proteome</keyword>
<dbReference type="InterPro" id="IPR003329">
    <property type="entry name" value="Cytidylyl_trans"/>
</dbReference>
<dbReference type="PANTHER" id="PTHR42866:SF1">
    <property type="entry name" value="SPORE COAT POLYSACCHARIDE BIOSYNTHESIS PROTEIN SPSF"/>
    <property type="match status" value="1"/>
</dbReference>
<evidence type="ECO:0000313" key="1">
    <source>
        <dbReference type="EMBL" id="MFC5469737.1"/>
    </source>
</evidence>
<dbReference type="Proteomes" id="UP001596105">
    <property type="component" value="Unassembled WGS sequence"/>
</dbReference>
<dbReference type="EMBL" id="JBHSMH010000041">
    <property type="protein sequence ID" value="MFC5469737.1"/>
    <property type="molecule type" value="Genomic_DNA"/>
</dbReference>
<dbReference type="RefSeq" id="WP_209745434.1">
    <property type="nucleotide sequence ID" value="NZ_JBHSMH010000041.1"/>
</dbReference>
<organism evidence="1 2">
    <name type="scientific">Cohnella suwonensis</name>
    <dbReference type="NCBI Taxonomy" id="696072"/>
    <lineage>
        <taxon>Bacteria</taxon>
        <taxon>Bacillati</taxon>
        <taxon>Bacillota</taxon>
        <taxon>Bacilli</taxon>
        <taxon>Bacillales</taxon>
        <taxon>Paenibacillaceae</taxon>
        <taxon>Cohnella</taxon>
    </lineage>
</organism>
<name>A0ABW0LXR9_9BACL</name>
<dbReference type="Pfam" id="PF02348">
    <property type="entry name" value="CTP_transf_3"/>
    <property type="match status" value="1"/>
</dbReference>
<keyword evidence="1" id="KW-0548">Nucleotidyltransferase</keyword>
<accession>A0ABW0LXR9</accession>
<sequence>MKTILIIQARMGSTRLPGKVLHSLGDTVILDYVVGRCKQIRNVDEVIVATSTLEQDQAIVDWCCDHGVACFRGSEDDVLSRYVKCAESYRPDYVIRVTSDCPFIDYELGNAMMEEMKRSLADVAILEGDLPRGLPMELISYRALKFIDKHGHEARHREHVTYYAYEYSEQFQVMKLQLPEGLRHPDLRITLDTSEDYEMLTRVADRFRGDPLVSSREVIRYLLDHPEVARINAHIQQKPVI</sequence>
<dbReference type="CDD" id="cd02518">
    <property type="entry name" value="GT2_SpsF"/>
    <property type="match status" value="1"/>
</dbReference>
<reference evidence="2" key="1">
    <citation type="journal article" date="2019" name="Int. J. Syst. Evol. Microbiol.">
        <title>The Global Catalogue of Microorganisms (GCM) 10K type strain sequencing project: providing services to taxonomists for standard genome sequencing and annotation.</title>
        <authorList>
            <consortium name="The Broad Institute Genomics Platform"/>
            <consortium name="The Broad Institute Genome Sequencing Center for Infectious Disease"/>
            <person name="Wu L."/>
            <person name="Ma J."/>
        </authorList>
    </citation>
    <scope>NUCLEOTIDE SEQUENCE [LARGE SCALE GENOMIC DNA]</scope>
    <source>
        <strain evidence="2">CCUG 57113</strain>
    </source>
</reference>
<proteinExistence type="predicted"/>
<keyword evidence="1" id="KW-0808">Transferase</keyword>
<comment type="caution">
    <text evidence="1">The sequence shown here is derived from an EMBL/GenBank/DDBJ whole genome shotgun (WGS) entry which is preliminary data.</text>
</comment>
<gene>
    <name evidence="1" type="ORF">ACFPPD_13470</name>
</gene>
<dbReference type="GO" id="GO:0016779">
    <property type="term" value="F:nucleotidyltransferase activity"/>
    <property type="evidence" value="ECO:0007669"/>
    <property type="project" value="UniProtKB-KW"/>
</dbReference>
<dbReference type="SUPFAM" id="SSF53448">
    <property type="entry name" value="Nucleotide-diphospho-sugar transferases"/>
    <property type="match status" value="1"/>
</dbReference>
<dbReference type="InterPro" id="IPR029044">
    <property type="entry name" value="Nucleotide-diphossugar_trans"/>
</dbReference>
<dbReference type="Gene3D" id="3.90.550.10">
    <property type="entry name" value="Spore Coat Polysaccharide Biosynthesis Protein SpsA, Chain A"/>
    <property type="match status" value="1"/>
</dbReference>
<dbReference type="PANTHER" id="PTHR42866">
    <property type="entry name" value="3-DEOXY-MANNO-OCTULOSONATE CYTIDYLYLTRANSFERASE"/>
    <property type="match status" value="1"/>
</dbReference>
<evidence type="ECO:0000313" key="2">
    <source>
        <dbReference type="Proteomes" id="UP001596105"/>
    </source>
</evidence>
<protein>
    <submittedName>
        <fullName evidence="1">Cytidylyltransferase domain-containing protein</fullName>
    </submittedName>
</protein>